<dbReference type="Proteomes" id="UP000310158">
    <property type="component" value="Unassembled WGS sequence"/>
</dbReference>
<reference evidence="1 2" key="1">
    <citation type="submission" date="2019-02" db="EMBL/GenBank/DDBJ databases">
        <title>Genome sequencing of the rare red list fungi Bondarzewia mesenterica.</title>
        <authorList>
            <person name="Buettner E."/>
            <person name="Kellner H."/>
        </authorList>
    </citation>
    <scope>NUCLEOTIDE SEQUENCE [LARGE SCALE GENOMIC DNA]</scope>
    <source>
        <strain evidence="1 2">DSM 108281</strain>
    </source>
</reference>
<evidence type="ECO:0000313" key="1">
    <source>
        <dbReference type="EMBL" id="THH16339.1"/>
    </source>
</evidence>
<organism evidence="1 2">
    <name type="scientific">Bondarzewia mesenterica</name>
    <dbReference type="NCBI Taxonomy" id="1095465"/>
    <lineage>
        <taxon>Eukaryota</taxon>
        <taxon>Fungi</taxon>
        <taxon>Dikarya</taxon>
        <taxon>Basidiomycota</taxon>
        <taxon>Agaricomycotina</taxon>
        <taxon>Agaricomycetes</taxon>
        <taxon>Russulales</taxon>
        <taxon>Bondarzewiaceae</taxon>
        <taxon>Bondarzewia</taxon>
    </lineage>
</organism>
<sequence length="130" mass="13677">MQMELALQIDLTPIIARVGSCGWEWPVGSEVRSACGRIGVPLDPDGHSSATLLSILSRLLPFAPCLHTYSRSCGLQDHVGEVHEAVRQLIDLQKTKRAAAGVEDAGGDEATGVVGDEAHTADGGLYADVT</sequence>
<keyword evidence="2" id="KW-1185">Reference proteome</keyword>
<proteinExistence type="predicted"/>
<dbReference type="EMBL" id="SGPL01000163">
    <property type="protein sequence ID" value="THH16339.1"/>
    <property type="molecule type" value="Genomic_DNA"/>
</dbReference>
<dbReference type="AlphaFoldDB" id="A0A4S4LV09"/>
<gene>
    <name evidence="1" type="ORF">EW146_g4299</name>
</gene>
<name>A0A4S4LV09_9AGAM</name>
<protein>
    <submittedName>
        <fullName evidence="1">Uncharacterized protein</fullName>
    </submittedName>
</protein>
<comment type="caution">
    <text evidence="1">The sequence shown here is derived from an EMBL/GenBank/DDBJ whole genome shotgun (WGS) entry which is preliminary data.</text>
</comment>
<accession>A0A4S4LV09</accession>
<evidence type="ECO:0000313" key="2">
    <source>
        <dbReference type="Proteomes" id="UP000310158"/>
    </source>
</evidence>